<dbReference type="SMART" id="SM00406">
    <property type="entry name" value="IGv"/>
    <property type="match status" value="1"/>
</dbReference>
<dbReference type="GO" id="GO:0002376">
    <property type="term" value="P:immune system process"/>
    <property type="evidence" value="ECO:0007669"/>
    <property type="project" value="UniProtKB-KW"/>
</dbReference>
<organism evidence="5">
    <name type="scientific">Stegastes partitus</name>
    <name type="common">bicolor damselfish</name>
    <dbReference type="NCBI Taxonomy" id="144197"/>
    <lineage>
        <taxon>Eukaryota</taxon>
        <taxon>Metazoa</taxon>
        <taxon>Chordata</taxon>
        <taxon>Craniata</taxon>
        <taxon>Vertebrata</taxon>
        <taxon>Euteleostomi</taxon>
        <taxon>Actinopterygii</taxon>
        <taxon>Neopterygii</taxon>
        <taxon>Teleostei</taxon>
        <taxon>Neoteleostei</taxon>
        <taxon>Acanthomorphata</taxon>
        <taxon>Ovalentaria</taxon>
        <taxon>Pomacentridae</taxon>
        <taxon>Stegastes</taxon>
    </lineage>
</organism>
<dbReference type="PANTHER" id="PTHR23268:SF102">
    <property type="entry name" value="IMMUNOGLOBULIN V-SET DOMAIN-CONTAINING PROTEIN"/>
    <property type="match status" value="1"/>
</dbReference>
<dbReference type="InterPro" id="IPR007110">
    <property type="entry name" value="Ig-like_dom"/>
</dbReference>
<evidence type="ECO:0000256" key="3">
    <source>
        <dbReference type="SAM" id="SignalP"/>
    </source>
</evidence>
<protein>
    <recommendedName>
        <fullName evidence="4">Ig-like domain-containing protein</fullName>
    </recommendedName>
</protein>
<sequence>MTTQVLITLVASALWIQGTNWSFASQSAEMNCSHKKDFSYNQMYWYRQRPGETMRLIVYTAAGGQPDYGGVSQTKYTASKEKYDYGALTVKDLQPEDSGVYFCAVGKHSDMRSTSSCTKTTCQ</sequence>
<dbReference type="GO" id="GO:0005886">
    <property type="term" value="C:plasma membrane"/>
    <property type="evidence" value="ECO:0007669"/>
    <property type="project" value="TreeGrafter"/>
</dbReference>
<dbReference type="SUPFAM" id="SSF48726">
    <property type="entry name" value="Immunoglobulin"/>
    <property type="match status" value="1"/>
</dbReference>
<dbReference type="InterPro" id="IPR003599">
    <property type="entry name" value="Ig_sub"/>
</dbReference>
<dbReference type="PANTHER" id="PTHR23268">
    <property type="entry name" value="T-CELL RECEPTOR BETA CHAIN"/>
    <property type="match status" value="1"/>
</dbReference>
<reference evidence="5" key="1">
    <citation type="submission" date="2023-09" db="UniProtKB">
        <authorList>
            <consortium name="Ensembl"/>
        </authorList>
    </citation>
    <scope>IDENTIFICATION</scope>
</reference>
<dbReference type="Pfam" id="PF07686">
    <property type="entry name" value="V-set"/>
    <property type="match status" value="1"/>
</dbReference>
<dbReference type="InterPro" id="IPR013783">
    <property type="entry name" value="Ig-like_fold"/>
</dbReference>
<dbReference type="GO" id="GO:0007166">
    <property type="term" value="P:cell surface receptor signaling pathway"/>
    <property type="evidence" value="ECO:0007669"/>
    <property type="project" value="TreeGrafter"/>
</dbReference>
<feature type="signal peptide" evidence="3">
    <location>
        <begin position="1"/>
        <end position="21"/>
    </location>
</feature>
<dbReference type="AlphaFoldDB" id="A0A3B4Z4G1"/>
<evidence type="ECO:0000313" key="5">
    <source>
        <dbReference type="Ensembl" id="ENSSPAP00000003628.1"/>
    </source>
</evidence>
<evidence type="ECO:0000259" key="4">
    <source>
        <dbReference type="PROSITE" id="PS50835"/>
    </source>
</evidence>
<dbReference type="Ensembl" id="ENSSPAT00000003703.1">
    <property type="protein sequence ID" value="ENSSPAP00000003628.1"/>
    <property type="gene ID" value="ENSSPAG00000002807.1"/>
</dbReference>
<evidence type="ECO:0000256" key="2">
    <source>
        <dbReference type="ARBA" id="ARBA00022859"/>
    </source>
</evidence>
<dbReference type="GeneTree" id="ENSGT00940000176881"/>
<dbReference type="SMART" id="SM00409">
    <property type="entry name" value="IG"/>
    <property type="match status" value="1"/>
</dbReference>
<dbReference type="Gene3D" id="2.60.40.10">
    <property type="entry name" value="Immunoglobulins"/>
    <property type="match status" value="1"/>
</dbReference>
<feature type="chain" id="PRO_5017220537" description="Ig-like domain-containing protein" evidence="3">
    <location>
        <begin position="22"/>
        <end position="123"/>
    </location>
</feature>
<keyword evidence="1 3" id="KW-0732">Signal</keyword>
<dbReference type="PROSITE" id="PS50835">
    <property type="entry name" value="IG_LIKE"/>
    <property type="match status" value="1"/>
</dbReference>
<dbReference type="InterPro" id="IPR013106">
    <property type="entry name" value="Ig_V-set"/>
</dbReference>
<feature type="domain" description="Ig-like" evidence="4">
    <location>
        <begin position="25"/>
        <end position="115"/>
    </location>
</feature>
<evidence type="ECO:0000256" key="1">
    <source>
        <dbReference type="ARBA" id="ARBA00022729"/>
    </source>
</evidence>
<name>A0A3B4Z4G1_9TELE</name>
<proteinExistence type="predicted"/>
<accession>A0A3B4Z4G1</accession>
<keyword evidence="2" id="KW-0391">Immunity</keyword>
<dbReference type="InterPro" id="IPR050413">
    <property type="entry name" value="TCR_beta_variable"/>
</dbReference>
<dbReference type="STRING" id="144197.ENSSPAP00000003628"/>
<dbReference type="InterPro" id="IPR036179">
    <property type="entry name" value="Ig-like_dom_sf"/>
</dbReference>